<evidence type="ECO:0000256" key="8">
    <source>
        <dbReference type="PROSITE-ProRule" id="PRU10141"/>
    </source>
</evidence>
<dbReference type="InterPro" id="IPR036770">
    <property type="entry name" value="Ankyrin_rpt-contain_sf"/>
</dbReference>
<keyword evidence="7" id="KW-0040">ANK repeat</keyword>
<dbReference type="PROSITE" id="PS50088">
    <property type="entry name" value="ANK_REPEAT"/>
    <property type="match status" value="4"/>
</dbReference>
<dbReference type="Gene3D" id="1.10.510.10">
    <property type="entry name" value="Transferase(Phosphotransferase) domain 1"/>
    <property type="match status" value="1"/>
</dbReference>
<evidence type="ECO:0000256" key="7">
    <source>
        <dbReference type="PROSITE-ProRule" id="PRU00023"/>
    </source>
</evidence>
<evidence type="ECO:0000259" key="9">
    <source>
        <dbReference type="PROSITE" id="PS50011"/>
    </source>
</evidence>
<dbReference type="Pfam" id="PF00069">
    <property type="entry name" value="Pkinase"/>
    <property type="match status" value="1"/>
</dbReference>
<dbReference type="GO" id="GO:0043065">
    <property type="term" value="P:positive regulation of apoptotic process"/>
    <property type="evidence" value="ECO:0007669"/>
    <property type="project" value="TreeGrafter"/>
</dbReference>
<evidence type="ECO:0000256" key="1">
    <source>
        <dbReference type="ARBA" id="ARBA00001946"/>
    </source>
</evidence>
<dbReference type="Gene3D" id="3.30.200.20">
    <property type="entry name" value="Phosphorylase Kinase, domain 1"/>
    <property type="match status" value="1"/>
</dbReference>
<dbReference type="SUPFAM" id="SSF56112">
    <property type="entry name" value="Protein kinase-like (PK-like)"/>
    <property type="match status" value="1"/>
</dbReference>
<feature type="repeat" description="ANK" evidence="7">
    <location>
        <begin position="399"/>
        <end position="431"/>
    </location>
</feature>
<feature type="repeat" description="ANK" evidence="7">
    <location>
        <begin position="498"/>
        <end position="530"/>
    </location>
</feature>
<dbReference type="PANTHER" id="PTHR24342">
    <property type="entry name" value="SERINE/THREONINE-PROTEIN KINASE 17"/>
    <property type="match status" value="1"/>
</dbReference>
<dbReference type="PROSITE" id="PS50297">
    <property type="entry name" value="ANK_REP_REGION"/>
    <property type="match status" value="3"/>
</dbReference>
<dbReference type="SUPFAM" id="SSF48403">
    <property type="entry name" value="Ankyrin repeat"/>
    <property type="match status" value="1"/>
</dbReference>
<evidence type="ECO:0000256" key="5">
    <source>
        <dbReference type="ARBA" id="ARBA00022777"/>
    </source>
</evidence>
<dbReference type="GO" id="GO:0004674">
    <property type="term" value="F:protein serine/threonine kinase activity"/>
    <property type="evidence" value="ECO:0007669"/>
    <property type="project" value="UniProtKB-KW"/>
</dbReference>
<dbReference type="PROSITE" id="PS00108">
    <property type="entry name" value="PROTEIN_KINASE_ST"/>
    <property type="match status" value="1"/>
</dbReference>
<name>A0A7E4ZY08_PANRE</name>
<feature type="domain" description="Protein kinase" evidence="9">
    <location>
        <begin position="33"/>
        <end position="294"/>
    </location>
</feature>
<dbReference type="GO" id="GO:0035556">
    <property type="term" value="P:intracellular signal transduction"/>
    <property type="evidence" value="ECO:0007669"/>
    <property type="project" value="TreeGrafter"/>
</dbReference>
<dbReference type="InterPro" id="IPR000719">
    <property type="entry name" value="Prot_kinase_dom"/>
</dbReference>
<dbReference type="SMART" id="SM00248">
    <property type="entry name" value="ANK"/>
    <property type="match status" value="4"/>
</dbReference>
<dbReference type="Gene3D" id="1.25.40.20">
    <property type="entry name" value="Ankyrin repeat-containing domain"/>
    <property type="match status" value="1"/>
</dbReference>
<keyword evidence="3" id="KW-0808">Transferase</keyword>
<reference evidence="10" key="1">
    <citation type="journal article" date="2013" name="Genetics">
        <title>The draft genome and transcriptome of Panagrellus redivivus are shaped by the harsh demands of a free-living lifestyle.</title>
        <authorList>
            <person name="Srinivasan J."/>
            <person name="Dillman A.R."/>
            <person name="Macchietto M.G."/>
            <person name="Heikkinen L."/>
            <person name="Lakso M."/>
            <person name="Fracchia K.M."/>
            <person name="Antoshechkin I."/>
            <person name="Mortazavi A."/>
            <person name="Wong G."/>
            <person name="Sternberg P.W."/>
        </authorList>
    </citation>
    <scope>NUCLEOTIDE SEQUENCE [LARGE SCALE GENOMIC DNA]</scope>
    <source>
        <strain evidence="10">MT8872</strain>
    </source>
</reference>
<dbReference type="FunFam" id="1.10.510.10:FF:000571">
    <property type="entry name" value="Maternal embryonic leucine zipper kinase"/>
    <property type="match status" value="1"/>
</dbReference>
<feature type="repeat" description="ANK" evidence="7">
    <location>
        <begin position="432"/>
        <end position="464"/>
    </location>
</feature>
<sequence length="559" mass="61927">MVRSLSALADTQGLPAPTPASLTFNEAPFAESYDVGEELGSGQFAVVYKVTSRKTGEKFAAKFIKKRRYATSRRGVPRAHIEREVEVLKAVGGHENVIQIIDVFETGNDVILVLELVSGGELFDHVCAREHLDEAEACAFIKQILNGIRHLHTNYVVHLDIKPENLMLRKKGETQLKLIDFGLSRHIYPGTPVKDMIGTPEFVAPEVVNYEPLSPATDMWALGVVTYILLSGVSPFLGRNRDETFCNITSVNYHFSPTYFGTTSQLAKDFIGRLFVKDSHSRATVDDCLNHPWVRGPRAGGPSDLRLNSTINVAKIHGFKVRMRWRKAVEVIQHCRQITRRAREELKLATSRGYTLESRYNKDDLITSAVLIACEEGNLAALEQLANVHRVSLAVSNEHGETPLHIAAGGGFEQVVAFLAGKGGKLDAPDRRGDTPLFWAARNGHTNVVHYIADKIPIVDARNKNSETALHVATRYAQVTSAIALLERGASIDVLDEHGETPLHIAAWHGYTLLLSILCRFGPTLDNVNGWSSGRPGLPFYPFPSHYILTYVNHHRHSG</sequence>
<comment type="cofactor">
    <cofactor evidence="1">
        <name>Mg(2+)</name>
        <dbReference type="ChEBI" id="CHEBI:18420"/>
    </cofactor>
</comment>
<proteinExistence type="predicted"/>
<feature type="binding site" evidence="8">
    <location>
        <position position="66"/>
    </location>
    <ligand>
        <name>ATP</name>
        <dbReference type="ChEBI" id="CHEBI:30616"/>
    </ligand>
</feature>
<evidence type="ECO:0000256" key="4">
    <source>
        <dbReference type="ARBA" id="ARBA00022741"/>
    </source>
</evidence>
<keyword evidence="5" id="KW-0418">Kinase</keyword>
<organism evidence="10 11">
    <name type="scientific">Panagrellus redivivus</name>
    <name type="common">Microworm</name>
    <dbReference type="NCBI Taxonomy" id="6233"/>
    <lineage>
        <taxon>Eukaryota</taxon>
        <taxon>Metazoa</taxon>
        <taxon>Ecdysozoa</taxon>
        <taxon>Nematoda</taxon>
        <taxon>Chromadorea</taxon>
        <taxon>Rhabditida</taxon>
        <taxon>Tylenchina</taxon>
        <taxon>Panagrolaimomorpha</taxon>
        <taxon>Panagrolaimoidea</taxon>
        <taxon>Panagrolaimidae</taxon>
        <taxon>Panagrellus</taxon>
    </lineage>
</organism>
<dbReference type="InterPro" id="IPR017441">
    <property type="entry name" value="Protein_kinase_ATP_BS"/>
</dbReference>
<evidence type="ECO:0000313" key="11">
    <source>
        <dbReference type="WBParaSite" id="Pan_g24086.t1"/>
    </source>
</evidence>
<evidence type="ECO:0000256" key="3">
    <source>
        <dbReference type="ARBA" id="ARBA00022679"/>
    </source>
</evidence>
<accession>A0A7E4ZY08</accession>
<dbReference type="InterPro" id="IPR011009">
    <property type="entry name" value="Kinase-like_dom_sf"/>
</dbReference>
<keyword evidence="10" id="KW-1185">Reference proteome</keyword>
<dbReference type="PROSITE" id="PS00107">
    <property type="entry name" value="PROTEIN_KINASE_ATP"/>
    <property type="match status" value="1"/>
</dbReference>
<keyword evidence="2" id="KW-0723">Serine/threonine-protein kinase</keyword>
<dbReference type="InterPro" id="IPR002110">
    <property type="entry name" value="Ankyrin_rpt"/>
</dbReference>
<evidence type="ECO:0000256" key="6">
    <source>
        <dbReference type="ARBA" id="ARBA00022840"/>
    </source>
</evidence>
<dbReference type="AlphaFoldDB" id="A0A7E4ZY08"/>
<dbReference type="Pfam" id="PF12796">
    <property type="entry name" value="Ank_2"/>
    <property type="match status" value="2"/>
</dbReference>
<dbReference type="SMART" id="SM00220">
    <property type="entry name" value="S_TKc"/>
    <property type="match status" value="1"/>
</dbReference>
<keyword evidence="6 8" id="KW-0067">ATP-binding</keyword>
<dbReference type="PANTHER" id="PTHR24342:SF14">
    <property type="entry name" value="DEATH-ASSOCIATED PROTEIN KINASE DAPK-1"/>
    <property type="match status" value="1"/>
</dbReference>
<dbReference type="InterPro" id="IPR008271">
    <property type="entry name" value="Ser/Thr_kinase_AS"/>
</dbReference>
<reference evidence="11" key="2">
    <citation type="submission" date="2020-10" db="UniProtKB">
        <authorList>
            <consortium name="WormBaseParasite"/>
        </authorList>
    </citation>
    <scope>IDENTIFICATION</scope>
</reference>
<keyword evidence="4 8" id="KW-0547">Nucleotide-binding</keyword>
<protein>
    <submittedName>
        <fullName evidence="11">ANK_REP_REGION domain-containing protein</fullName>
    </submittedName>
</protein>
<dbReference type="GO" id="GO:0005524">
    <property type="term" value="F:ATP binding"/>
    <property type="evidence" value="ECO:0007669"/>
    <property type="project" value="UniProtKB-UniRule"/>
</dbReference>
<feature type="repeat" description="ANK" evidence="7">
    <location>
        <begin position="465"/>
        <end position="497"/>
    </location>
</feature>
<dbReference type="WBParaSite" id="Pan_g24086.t1">
    <property type="protein sequence ID" value="Pan_g24086.t1"/>
    <property type="gene ID" value="Pan_g24086"/>
</dbReference>
<evidence type="ECO:0000256" key="2">
    <source>
        <dbReference type="ARBA" id="ARBA00022527"/>
    </source>
</evidence>
<evidence type="ECO:0000313" key="10">
    <source>
        <dbReference type="Proteomes" id="UP000492821"/>
    </source>
</evidence>
<dbReference type="PROSITE" id="PS50011">
    <property type="entry name" value="PROTEIN_KINASE_DOM"/>
    <property type="match status" value="1"/>
</dbReference>
<dbReference type="GO" id="GO:0005634">
    <property type="term" value="C:nucleus"/>
    <property type="evidence" value="ECO:0007669"/>
    <property type="project" value="TreeGrafter"/>
</dbReference>
<dbReference type="Proteomes" id="UP000492821">
    <property type="component" value="Unassembled WGS sequence"/>
</dbReference>